<keyword evidence="2" id="KW-1185">Reference proteome</keyword>
<sequence>MSQQIKTGIYKVTKGEFEGAALLVMDVSTPDEAEFCYLTIYNPETKDSHELTEFDWQEMSEVDGLQWQQEIPEEVKDEFLFKKSYASIPGLTVDES</sequence>
<dbReference type="EMBL" id="JAGETV010000004">
    <property type="protein sequence ID" value="MBO1926581.1"/>
    <property type="molecule type" value="Genomic_DNA"/>
</dbReference>
<gene>
    <name evidence="1" type="ORF">J3998_03245</name>
</gene>
<organism evidence="1 2">
    <name type="scientific">Thiomicrorhabdus marina</name>
    <dbReference type="NCBI Taxonomy" id="2818442"/>
    <lineage>
        <taxon>Bacteria</taxon>
        <taxon>Pseudomonadati</taxon>
        <taxon>Pseudomonadota</taxon>
        <taxon>Gammaproteobacteria</taxon>
        <taxon>Thiotrichales</taxon>
        <taxon>Piscirickettsiaceae</taxon>
        <taxon>Thiomicrorhabdus</taxon>
    </lineage>
</organism>
<comment type="caution">
    <text evidence="1">The sequence shown here is derived from an EMBL/GenBank/DDBJ whole genome shotgun (WGS) entry which is preliminary data.</text>
</comment>
<evidence type="ECO:0000313" key="1">
    <source>
        <dbReference type="EMBL" id="MBO1926581.1"/>
    </source>
</evidence>
<name>A0ABS3Q2R4_9GAMM</name>
<dbReference type="Proteomes" id="UP000664835">
    <property type="component" value="Unassembled WGS sequence"/>
</dbReference>
<accession>A0ABS3Q2R4</accession>
<evidence type="ECO:0000313" key="2">
    <source>
        <dbReference type="Proteomes" id="UP000664835"/>
    </source>
</evidence>
<protein>
    <submittedName>
        <fullName evidence="1">Uncharacterized protein</fullName>
    </submittedName>
</protein>
<reference evidence="1 2" key="1">
    <citation type="submission" date="2021-03" db="EMBL/GenBank/DDBJ databases">
        <title>Thiomicrorhabdus sp.nov.,novel sulfur-oxidizing bacteria isolated from coastal sediment.</title>
        <authorList>
            <person name="Liu X."/>
        </authorList>
    </citation>
    <scope>NUCLEOTIDE SEQUENCE [LARGE SCALE GENOMIC DNA]</scope>
    <source>
        <strain evidence="1 2">6S2-11</strain>
    </source>
</reference>
<dbReference type="RefSeq" id="WP_208147882.1">
    <property type="nucleotide sequence ID" value="NZ_JAGETV010000004.1"/>
</dbReference>
<proteinExistence type="predicted"/>